<name>A0A8E1S1S3_9GAMM</name>
<reference evidence="1 2" key="1">
    <citation type="journal article" date="2016" name="Front. Microbiol.">
        <title>Genomic Resource of Rice Seed Associated Bacteria.</title>
        <authorList>
            <person name="Midha S."/>
            <person name="Bansal K."/>
            <person name="Sharma S."/>
            <person name="Kumar N."/>
            <person name="Patil P.P."/>
            <person name="Chaudhry V."/>
            <person name="Patil P.B."/>
        </authorList>
    </citation>
    <scope>NUCLEOTIDE SEQUENCE [LARGE SCALE GENOMIC DNA]</scope>
    <source>
        <strain evidence="1 2">SA3</strain>
    </source>
</reference>
<evidence type="ECO:0000313" key="1">
    <source>
        <dbReference type="EMBL" id="KTS69219.1"/>
    </source>
</evidence>
<proteinExistence type="predicted"/>
<accession>A0A8E1S1S3</accession>
<dbReference type="EMBL" id="LDSE01000006">
    <property type="protein sequence ID" value="KTS69219.1"/>
    <property type="molecule type" value="Genomic_DNA"/>
</dbReference>
<comment type="caution">
    <text evidence="1">The sequence shown here is derived from an EMBL/GenBank/DDBJ whole genome shotgun (WGS) entry which is preliminary data.</text>
</comment>
<organism evidence="1 2">
    <name type="scientific">Pantoea dispersa</name>
    <dbReference type="NCBI Taxonomy" id="59814"/>
    <lineage>
        <taxon>Bacteria</taxon>
        <taxon>Pseudomonadati</taxon>
        <taxon>Pseudomonadota</taxon>
        <taxon>Gammaproteobacteria</taxon>
        <taxon>Enterobacterales</taxon>
        <taxon>Erwiniaceae</taxon>
        <taxon>Pantoea</taxon>
    </lineage>
</organism>
<evidence type="ECO:0000313" key="2">
    <source>
        <dbReference type="Proteomes" id="UP000071979"/>
    </source>
</evidence>
<dbReference type="Proteomes" id="UP000071979">
    <property type="component" value="Unassembled WGS sequence"/>
</dbReference>
<dbReference type="AlphaFoldDB" id="A0A8E1S1S3"/>
<dbReference type="RefSeq" id="WP_058775492.1">
    <property type="nucleotide sequence ID" value="NZ_JAERJL010000065.1"/>
</dbReference>
<protein>
    <submittedName>
        <fullName evidence="1">Uncharacterized protein</fullName>
    </submittedName>
</protein>
<gene>
    <name evidence="1" type="ORF">SA3R_03430</name>
</gene>
<sequence>MAAPESTPIIYQHIPCRGAIHGDRTAMPESTLIIQRHIPCRGAIHGDQTATPEPTLIIHGDLMTFPEPDSHSGSN</sequence>